<gene>
    <name evidence="11" type="ORF">GMBLW1_32220</name>
</gene>
<comment type="function">
    <text evidence="1">Required for nicotinamide riboside transport across the inner membrane.</text>
</comment>
<evidence type="ECO:0000256" key="1">
    <source>
        <dbReference type="ARBA" id="ARBA00002672"/>
    </source>
</evidence>
<dbReference type="EMBL" id="LR593887">
    <property type="protein sequence ID" value="VTR96894.1"/>
    <property type="molecule type" value="Genomic_DNA"/>
</dbReference>
<keyword evidence="7 10" id="KW-0812">Transmembrane</keyword>
<feature type="transmembrane region" description="Helical" evidence="10">
    <location>
        <begin position="117"/>
        <end position="135"/>
    </location>
</feature>
<dbReference type="GO" id="GO:0034257">
    <property type="term" value="F:nicotinamide riboside transmembrane transporter activity"/>
    <property type="evidence" value="ECO:0007669"/>
    <property type="project" value="InterPro"/>
</dbReference>
<dbReference type="InParanoid" id="A0A6C2YGV2"/>
<keyword evidence="8 10" id="KW-1133">Transmembrane helix</keyword>
<comment type="subcellular location">
    <subcellularLocation>
        <location evidence="2">Cell membrane</location>
        <topology evidence="2">Multi-pass membrane protein</topology>
    </subcellularLocation>
</comment>
<feature type="transmembrane region" description="Helical" evidence="10">
    <location>
        <begin position="166"/>
        <end position="183"/>
    </location>
</feature>
<evidence type="ECO:0000256" key="8">
    <source>
        <dbReference type="ARBA" id="ARBA00022989"/>
    </source>
</evidence>
<dbReference type="NCBIfam" id="TIGR01528">
    <property type="entry name" value="NMN_trans_PnuC"/>
    <property type="match status" value="1"/>
</dbReference>
<protein>
    <recommendedName>
        <fullName evidence="4">Nicotinamide riboside transporter PnuC</fullName>
    </recommendedName>
</protein>
<feature type="transmembrane region" description="Helical" evidence="10">
    <location>
        <begin position="6"/>
        <end position="39"/>
    </location>
</feature>
<comment type="similarity">
    <text evidence="3">Belongs to the nicotinamide ribonucleoside (NR) uptake permease (TC 4.B.1) family.</text>
</comment>
<dbReference type="EMBL" id="LR586016">
    <property type="protein sequence ID" value="VIP00738.1"/>
    <property type="molecule type" value="Genomic_DNA"/>
</dbReference>
<feature type="transmembrane region" description="Helical" evidence="10">
    <location>
        <begin position="91"/>
        <end position="110"/>
    </location>
</feature>
<evidence type="ECO:0000313" key="11">
    <source>
        <dbReference type="EMBL" id="VIP00738.1"/>
    </source>
</evidence>
<organism evidence="11">
    <name type="scientific">Tuwongella immobilis</name>
    <dbReference type="NCBI Taxonomy" id="692036"/>
    <lineage>
        <taxon>Bacteria</taxon>
        <taxon>Pseudomonadati</taxon>
        <taxon>Planctomycetota</taxon>
        <taxon>Planctomycetia</taxon>
        <taxon>Gemmatales</taxon>
        <taxon>Gemmataceae</taxon>
        <taxon>Tuwongella</taxon>
    </lineage>
</organism>
<accession>A0A6C2YGV2</accession>
<evidence type="ECO:0000313" key="12">
    <source>
        <dbReference type="Proteomes" id="UP000464378"/>
    </source>
</evidence>
<dbReference type="GO" id="GO:0008483">
    <property type="term" value="F:transaminase activity"/>
    <property type="evidence" value="ECO:0007669"/>
    <property type="project" value="UniProtKB-KW"/>
</dbReference>
<dbReference type="PANTHER" id="PTHR36122">
    <property type="entry name" value="NICOTINAMIDE RIBOSIDE TRANSPORTER PNUC"/>
    <property type="match status" value="1"/>
</dbReference>
<keyword evidence="11" id="KW-0808">Transferase</keyword>
<keyword evidence="9 10" id="KW-0472">Membrane</keyword>
<evidence type="ECO:0000256" key="7">
    <source>
        <dbReference type="ARBA" id="ARBA00022692"/>
    </source>
</evidence>
<proteinExistence type="inferred from homology"/>
<dbReference type="GO" id="GO:0005886">
    <property type="term" value="C:plasma membrane"/>
    <property type="evidence" value="ECO:0007669"/>
    <property type="project" value="UniProtKB-SubCell"/>
</dbReference>
<name>A0A6C2YGV2_9BACT</name>
<evidence type="ECO:0000256" key="3">
    <source>
        <dbReference type="ARBA" id="ARBA00006669"/>
    </source>
</evidence>
<keyword evidence="5" id="KW-0813">Transport</keyword>
<evidence type="ECO:0000256" key="2">
    <source>
        <dbReference type="ARBA" id="ARBA00004651"/>
    </source>
</evidence>
<dbReference type="Proteomes" id="UP000464378">
    <property type="component" value="Chromosome"/>
</dbReference>
<evidence type="ECO:0000256" key="6">
    <source>
        <dbReference type="ARBA" id="ARBA00022475"/>
    </source>
</evidence>
<evidence type="ECO:0000256" key="9">
    <source>
        <dbReference type="ARBA" id="ARBA00023136"/>
    </source>
</evidence>
<keyword evidence="12" id="KW-1185">Reference proteome</keyword>
<dbReference type="KEGG" id="tim:GMBLW1_32220"/>
<dbReference type="PANTHER" id="PTHR36122:SF2">
    <property type="entry name" value="NICOTINAMIDE RIBOSIDE TRANSPORTER PNUC"/>
    <property type="match status" value="1"/>
</dbReference>
<evidence type="ECO:0000256" key="5">
    <source>
        <dbReference type="ARBA" id="ARBA00022448"/>
    </source>
</evidence>
<sequence length="192" mass="22203">MSIIEWIAAITGVISVVLTARVHLWAWPIGIVNVLLYFWIFWNERLYSDALLQVYFLAMSIYGWWHWLRRGSQTDARQDALPVQWLPTRRMFGMLLLTLLAALGWGAIMARWTDADFPILDAIIAMFSVLAQFWMARKLLQAWPVWIAVDVLAVGVYSAKGMVPTTILYALFLLLAIGGWWQWRARYRLAQG</sequence>
<dbReference type="InterPro" id="IPR006419">
    <property type="entry name" value="NMN_transpt_PnuC"/>
</dbReference>
<dbReference type="AlphaFoldDB" id="A0A6C2YGV2"/>
<evidence type="ECO:0000256" key="4">
    <source>
        <dbReference type="ARBA" id="ARBA00017522"/>
    </source>
</evidence>
<reference evidence="11" key="1">
    <citation type="submission" date="2019-04" db="EMBL/GenBank/DDBJ databases">
        <authorList>
            <consortium name="Science for Life Laboratories"/>
        </authorList>
    </citation>
    <scope>NUCLEOTIDE SEQUENCE</scope>
    <source>
        <strain evidence="11">MBLW1</strain>
    </source>
</reference>
<keyword evidence="6" id="KW-1003">Cell membrane</keyword>
<evidence type="ECO:0000256" key="10">
    <source>
        <dbReference type="SAM" id="Phobius"/>
    </source>
</evidence>
<dbReference type="Pfam" id="PF04973">
    <property type="entry name" value="NMN_transporter"/>
    <property type="match status" value="1"/>
</dbReference>
<dbReference type="FunCoup" id="A0A6C2YGV2">
    <property type="interactions" value="34"/>
</dbReference>
<feature type="transmembrane region" description="Helical" evidence="10">
    <location>
        <begin position="46"/>
        <end position="65"/>
    </location>
</feature>
<dbReference type="RefSeq" id="WP_162655926.1">
    <property type="nucleotide sequence ID" value="NZ_LR593887.1"/>
</dbReference>
<keyword evidence="11" id="KW-0032">Aminotransferase</keyword>